<dbReference type="AlphaFoldDB" id="A0A420AJ67"/>
<keyword evidence="1" id="KW-0732">Signal</keyword>
<evidence type="ECO:0000256" key="1">
    <source>
        <dbReference type="SAM" id="SignalP"/>
    </source>
</evidence>
<evidence type="ECO:0000313" key="3">
    <source>
        <dbReference type="Proteomes" id="UP000286246"/>
    </source>
</evidence>
<evidence type="ECO:0008006" key="4">
    <source>
        <dbReference type="Google" id="ProtNLM"/>
    </source>
</evidence>
<reference evidence="2 3" key="1">
    <citation type="submission" date="2018-09" db="EMBL/GenBank/DDBJ databases">
        <title>Genomic Encyclopedia of Type Strains, Phase III (KMG-III): the genomes of soil and plant-associated and newly described type strains.</title>
        <authorList>
            <person name="Whitman W."/>
        </authorList>
    </citation>
    <scope>NUCLEOTIDE SEQUENCE [LARGE SCALE GENOMIC DNA]</scope>
    <source>
        <strain evidence="2 3">CECT 7938</strain>
    </source>
</reference>
<comment type="caution">
    <text evidence="2">The sequence shown here is derived from an EMBL/GenBank/DDBJ whole genome shotgun (WGS) entry which is preliminary data.</text>
</comment>
<proteinExistence type="predicted"/>
<dbReference type="Proteomes" id="UP000286246">
    <property type="component" value="Unassembled WGS sequence"/>
</dbReference>
<protein>
    <recommendedName>
        <fullName evidence="4">Lipocalin-like protein</fullName>
    </recommendedName>
</protein>
<accession>A0A420AJ67</accession>
<dbReference type="EMBL" id="RAPY01000006">
    <property type="protein sequence ID" value="RKE44356.1"/>
    <property type="molecule type" value="Genomic_DNA"/>
</dbReference>
<dbReference type="RefSeq" id="WP_120261465.1">
    <property type="nucleotide sequence ID" value="NZ_RAPY01000006.1"/>
</dbReference>
<sequence>MKKNQIFKSLLCLGAILSFGFTKADLNSNAERYLTAPSSKSKMVIKAALPTVLNGIWSESATIGSGPMPAMNFVALYPNRCTDAVDTEWQVSPSATITYDSGLDCLLENHTGVRIQFSNSGTYTVSARVKNKDGVWTNWAYTTITKM</sequence>
<evidence type="ECO:0000313" key="2">
    <source>
        <dbReference type="EMBL" id="RKE44356.1"/>
    </source>
</evidence>
<feature type="signal peptide" evidence="1">
    <location>
        <begin position="1"/>
        <end position="24"/>
    </location>
</feature>
<name>A0A420AJ67_SPHD1</name>
<gene>
    <name evidence="2" type="ORF">DFQ12_4825</name>
</gene>
<organism evidence="2 3">
    <name type="scientific">Sphingobacterium detergens</name>
    <dbReference type="NCBI Taxonomy" id="1145106"/>
    <lineage>
        <taxon>Bacteria</taxon>
        <taxon>Pseudomonadati</taxon>
        <taxon>Bacteroidota</taxon>
        <taxon>Sphingobacteriia</taxon>
        <taxon>Sphingobacteriales</taxon>
        <taxon>Sphingobacteriaceae</taxon>
        <taxon>Sphingobacterium</taxon>
    </lineage>
</organism>
<feature type="chain" id="PRO_5019250505" description="Lipocalin-like protein" evidence="1">
    <location>
        <begin position="25"/>
        <end position="147"/>
    </location>
</feature>
<dbReference type="OrthoDB" id="9813435at2"/>
<keyword evidence="3" id="KW-1185">Reference proteome</keyword>